<dbReference type="GO" id="GO:0016746">
    <property type="term" value="F:acyltransferase activity"/>
    <property type="evidence" value="ECO:0007669"/>
    <property type="project" value="UniProtKB-KW"/>
</dbReference>
<dbReference type="SUPFAM" id="SSF69593">
    <property type="entry name" value="Glycerol-3-phosphate (1)-acyltransferase"/>
    <property type="match status" value="1"/>
</dbReference>
<dbReference type="SMART" id="SM00563">
    <property type="entry name" value="PlsC"/>
    <property type="match status" value="1"/>
</dbReference>
<dbReference type="PANTHER" id="PTHR12563">
    <property type="entry name" value="GLYCEROL-3-PHOSPHATE ACYLTRANSFERASE"/>
    <property type="match status" value="1"/>
</dbReference>
<evidence type="ECO:0000256" key="2">
    <source>
        <dbReference type="ARBA" id="ARBA00007937"/>
    </source>
</evidence>
<dbReference type="Proteomes" id="UP000694924">
    <property type="component" value="Unplaced"/>
</dbReference>
<dbReference type="Pfam" id="PF01553">
    <property type="entry name" value="Acyltransferase"/>
    <property type="match status" value="1"/>
</dbReference>
<keyword evidence="8" id="KW-1185">Reference proteome</keyword>
<dbReference type="PIRSF" id="PIRSF000437">
    <property type="entry name" value="GPAT_DHAPAT"/>
    <property type="match status" value="1"/>
</dbReference>
<evidence type="ECO:0000256" key="3">
    <source>
        <dbReference type="ARBA" id="ARBA00022679"/>
    </source>
</evidence>
<keyword evidence="4" id="KW-0472">Membrane</keyword>
<keyword evidence="5 6" id="KW-0012">Acyltransferase</keyword>
<dbReference type="InterPro" id="IPR041728">
    <property type="entry name" value="GPAT/DHAPAT_LPLAT"/>
</dbReference>
<evidence type="ECO:0000256" key="4">
    <source>
        <dbReference type="ARBA" id="ARBA00023136"/>
    </source>
</evidence>
<evidence type="ECO:0000256" key="5">
    <source>
        <dbReference type="ARBA" id="ARBA00023315"/>
    </source>
</evidence>
<evidence type="ECO:0000259" key="7">
    <source>
        <dbReference type="SMART" id="SM00563"/>
    </source>
</evidence>
<comment type="subcellular location">
    <subcellularLocation>
        <location evidence="1">Endomembrane system</location>
        <topology evidence="1">Peripheral membrane protein</topology>
    </subcellularLocation>
</comment>
<dbReference type="CDD" id="cd07993">
    <property type="entry name" value="LPLAT_DHAPAT-like"/>
    <property type="match status" value="1"/>
</dbReference>
<sequence length="695" mass="80906">MQEENSEFVDILIERRKYSDFLWVSRHMDIQMPHKLPPELKLSRNQIINAVLNNQRIKEVINYLAKNQNVSKSVIERNAYDVLQEMASKAHLPTVRWLGFFISKFLKKIFRNIYINEGTMLNLRNQMSTYQLQYVYVPSHRSYLDFILWSCFLFYYDMSLPNVASGMDFYQMKFIGEILRKTGAFYMRRSFSNDLLYKEIFKAYITCITNYSDRAIEFFIEGTRSRSQKSIEPKYGLLSIILDSYLQSNVPDIQFVPISISYDRPIEENLFVYELLGVPKPKETTIALLRFMSLLKDLGSYGTVFFNIGKPISASQYISLKDRKTRVMNPDYKLSSDIIKNLAYDIIDTHQKNTVLTTFNIIALLFNERIQTYPGNPYTLETLVEDYRWYKQWLSSLGAVFYPSVNNNVTTDELYKEILLSLETHSELLMLDKSKVLHFHTKYTEAKLEGNTDMKTYKLNERIMKIAIPAINLTIYVNATLYFLVKLGMITTTVGLDTINIDEAFERYVLLRKLLSTEFALFPNPNSSVIYLEWQKSIDILLKENCLNIKDNFITGQKTALFTLLHNLMLPFIDAARFTCTTLLNWNESILGAITNQKILKECQKQVEIALLEKTNSRPHPYCLSLDLFKSTLFNLLQQGIVVKSEKEGIYLINKIQIELLIKKLRQLPLLHPSGSYNDITLSVLNNSLSIKAKL</sequence>
<evidence type="ECO:0000313" key="8">
    <source>
        <dbReference type="Proteomes" id="UP000694924"/>
    </source>
</evidence>
<organism evidence="8 9">
    <name type="scientific">Polistes dominula</name>
    <name type="common">European paper wasp</name>
    <name type="synonym">Vespa dominula</name>
    <dbReference type="NCBI Taxonomy" id="743375"/>
    <lineage>
        <taxon>Eukaryota</taxon>
        <taxon>Metazoa</taxon>
        <taxon>Ecdysozoa</taxon>
        <taxon>Arthropoda</taxon>
        <taxon>Hexapoda</taxon>
        <taxon>Insecta</taxon>
        <taxon>Pterygota</taxon>
        <taxon>Neoptera</taxon>
        <taxon>Endopterygota</taxon>
        <taxon>Hymenoptera</taxon>
        <taxon>Apocrita</taxon>
        <taxon>Aculeata</taxon>
        <taxon>Vespoidea</taxon>
        <taxon>Vespidae</taxon>
        <taxon>Polistinae</taxon>
        <taxon>Polistini</taxon>
        <taxon>Polistes</taxon>
    </lineage>
</organism>
<evidence type="ECO:0000256" key="6">
    <source>
        <dbReference type="PIRNR" id="PIRNR000437"/>
    </source>
</evidence>
<evidence type="ECO:0000256" key="1">
    <source>
        <dbReference type="ARBA" id="ARBA00004184"/>
    </source>
</evidence>
<dbReference type="InterPro" id="IPR045520">
    <property type="entry name" value="GPAT/DHAPAT_C"/>
</dbReference>
<reference evidence="9" key="1">
    <citation type="submission" date="2025-08" db="UniProtKB">
        <authorList>
            <consortium name="RefSeq"/>
        </authorList>
    </citation>
    <scope>IDENTIFICATION</scope>
    <source>
        <tissue evidence="9">Whole body</tissue>
    </source>
</reference>
<dbReference type="GeneID" id="107071250"/>
<accession>A0ABM1IZC7</accession>
<feature type="domain" description="Phospholipid/glycerol acyltransferase" evidence="7">
    <location>
        <begin position="134"/>
        <end position="263"/>
    </location>
</feature>
<proteinExistence type="inferred from homology"/>
<protein>
    <submittedName>
        <fullName evidence="9">Dihydroxyacetone phosphate acyltransferase</fullName>
    </submittedName>
</protein>
<name>A0ABM1IZC7_POLDO</name>
<dbReference type="Pfam" id="PF19277">
    <property type="entry name" value="GPAT_C"/>
    <property type="match status" value="1"/>
</dbReference>
<dbReference type="InterPro" id="IPR002123">
    <property type="entry name" value="Plipid/glycerol_acylTrfase"/>
</dbReference>
<keyword evidence="3 6" id="KW-0808">Transferase</keyword>
<dbReference type="PANTHER" id="PTHR12563:SF17">
    <property type="entry name" value="DIHYDROXYACETONE PHOSPHATE ACYLTRANSFERASE"/>
    <property type="match status" value="1"/>
</dbReference>
<gene>
    <name evidence="9" type="primary">LOC107071250</name>
</gene>
<dbReference type="InterPro" id="IPR022284">
    <property type="entry name" value="GPAT/DHAPAT"/>
</dbReference>
<evidence type="ECO:0000313" key="9">
    <source>
        <dbReference type="RefSeq" id="XP_015185564.1"/>
    </source>
</evidence>
<dbReference type="RefSeq" id="XP_015185564.1">
    <property type="nucleotide sequence ID" value="XM_015330078.1"/>
</dbReference>
<comment type="similarity">
    <text evidence="2 6">Belongs to the GPAT/DAPAT family.</text>
</comment>